<evidence type="ECO:0000259" key="1">
    <source>
        <dbReference type="Pfam" id="PF10881"/>
    </source>
</evidence>
<name>A0ABP9V752_9DEIO</name>
<proteinExistence type="predicted"/>
<feature type="domain" description="DUF2726" evidence="1">
    <location>
        <begin position="40"/>
        <end position="155"/>
    </location>
</feature>
<gene>
    <name evidence="2" type="ORF">Dxin01_00840</name>
</gene>
<sequence>MQWFFLALALMLLLTVLPKTKTRSQAAIPKQLPVRTKPYFFSRSERELFEQLLIILPSHQFRVFPNVRISDLFTIEASGAKARATYGRMQEKHVDFLVVKLPEHRPVLGIELDGPSHTAAAQQYRDAVKNVIFESAGLPLLRLSTKRQFTSAQLAALLAPLLSRR</sequence>
<accession>A0ABP9V752</accession>
<protein>
    <recommendedName>
        <fullName evidence="1">DUF2726 domain-containing protein</fullName>
    </recommendedName>
</protein>
<dbReference type="Pfam" id="PF10881">
    <property type="entry name" value="DUF2726"/>
    <property type="match status" value="1"/>
</dbReference>
<dbReference type="RefSeq" id="WP_353541083.1">
    <property type="nucleotide sequence ID" value="NZ_BAABRN010000006.1"/>
</dbReference>
<keyword evidence="3" id="KW-1185">Reference proteome</keyword>
<organism evidence="2 3">
    <name type="scientific">Deinococcus xinjiangensis</name>
    <dbReference type="NCBI Taxonomy" id="457454"/>
    <lineage>
        <taxon>Bacteria</taxon>
        <taxon>Thermotogati</taxon>
        <taxon>Deinococcota</taxon>
        <taxon>Deinococci</taxon>
        <taxon>Deinococcales</taxon>
        <taxon>Deinococcaceae</taxon>
        <taxon>Deinococcus</taxon>
    </lineage>
</organism>
<reference evidence="2 3" key="1">
    <citation type="submission" date="2024-02" db="EMBL/GenBank/DDBJ databases">
        <title>Deinococcus xinjiangensis NBRC 107630.</title>
        <authorList>
            <person name="Ichikawa N."/>
            <person name="Katano-Makiyama Y."/>
            <person name="Hidaka K."/>
        </authorList>
    </citation>
    <scope>NUCLEOTIDE SEQUENCE [LARGE SCALE GENOMIC DNA]</scope>
    <source>
        <strain evidence="2 3">NBRC 107630</strain>
    </source>
</reference>
<dbReference type="InterPro" id="IPR024402">
    <property type="entry name" value="DUF2726"/>
</dbReference>
<comment type="caution">
    <text evidence="2">The sequence shown here is derived from an EMBL/GenBank/DDBJ whole genome shotgun (WGS) entry which is preliminary data.</text>
</comment>
<dbReference type="Proteomes" id="UP001458946">
    <property type="component" value="Unassembled WGS sequence"/>
</dbReference>
<evidence type="ECO:0000313" key="3">
    <source>
        <dbReference type="Proteomes" id="UP001458946"/>
    </source>
</evidence>
<dbReference type="EMBL" id="BAABRN010000006">
    <property type="protein sequence ID" value="GAA5501109.1"/>
    <property type="molecule type" value="Genomic_DNA"/>
</dbReference>
<evidence type="ECO:0000313" key="2">
    <source>
        <dbReference type="EMBL" id="GAA5501109.1"/>
    </source>
</evidence>